<feature type="domain" description="Tyrosinase copper-binding" evidence="4">
    <location>
        <begin position="244"/>
        <end position="255"/>
    </location>
</feature>
<dbReference type="Gene3D" id="1.10.1280.10">
    <property type="entry name" value="Di-copper center containing domain from catechol oxidase"/>
    <property type="match status" value="1"/>
</dbReference>
<dbReference type="eggNOG" id="ENOG502S31Y">
    <property type="taxonomic scope" value="Eukaryota"/>
</dbReference>
<dbReference type="OrthoDB" id="6132182at2759"/>
<dbReference type="InterPro" id="IPR002227">
    <property type="entry name" value="Tyrosinase_Cu-bd"/>
</dbReference>
<dbReference type="Pfam" id="PF00264">
    <property type="entry name" value="Tyrosinase"/>
    <property type="match status" value="1"/>
</dbReference>
<feature type="chain" id="PRO_5004834132" description="Tyrosinase copper-binding domain-containing protein" evidence="3">
    <location>
        <begin position="21"/>
        <end position="341"/>
    </location>
</feature>
<accession>W3WRX0</accession>
<dbReference type="HOGENOM" id="CLU_035914_2_0_1"/>
<feature type="signal peptide" evidence="3">
    <location>
        <begin position="1"/>
        <end position="20"/>
    </location>
</feature>
<protein>
    <recommendedName>
        <fullName evidence="4">Tyrosinase copper-binding domain-containing protein</fullName>
    </recommendedName>
</protein>
<dbReference type="GO" id="GO:0046872">
    <property type="term" value="F:metal ion binding"/>
    <property type="evidence" value="ECO:0007669"/>
    <property type="project" value="UniProtKB-KW"/>
</dbReference>
<evidence type="ECO:0000256" key="3">
    <source>
        <dbReference type="SAM" id="SignalP"/>
    </source>
</evidence>
<evidence type="ECO:0000256" key="2">
    <source>
        <dbReference type="ARBA" id="ARBA00023008"/>
    </source>
</evidence>
<dbReference type="PROSITE" id="PS00498">
    <property type="entry name" value="TYROSINASE_2"/>
    <property type="match status" value="1"/>
</dbReference>
<dbReference type="OMA" id="MANWSAN"/>
<dbReference type="PANTHER" id="PTHR11474">
    <property type="entry name" value="TYROSINASE FAMILY MEMBER"/>
    <property type="match status" value="1"/>
</dbReference>
<dbReference type="AlphaFoldDB" id="W3WRX0"/>
<organism evidence="5 6">
    <name type="scientific">Pestalotiopsis fici (strain W106-1 / CGMCC3.15140)</name>
    <dbReference type="NCBI Taxonomy" id="1229662"/>
    <lineage>
        <taxon>Eukaryota</taxon>
        <taxon>Fungi</taxon>
        <taxon>Dikarya</taxon>
        <taxon>Ascomycota</taxon>
        <taxon>Pezizomycotina</taxon>
        <taxon>Sordariomycetes</taxon>
        <taxon>Xylariomycetidae</taxon>
        <taxon>Amphisphaeriales</taxon>
        <taxon>Sporocadaceae</taxon>
        <taxon>Pestalotiopsis</taxon>
    </lineage>
</organism>
<dbReference type="InterPro" id="IPR050316">
    <property type="entry name" value="Tyrosinase/Hemocyanin"/>
</dbReference>
<dbReference type="PANTHER" id="PTHR11474:SF126">
    <property type="entry name" value="TYROSINASE-LIKE PROTEIN TYR-1-RELATED"/>
    <property type="match status" value="1"/>
</dbReference>
<keyword evidence="2" id="KW-0186">Copper</keyword>
<evidence type="ECO:0000259" key="4">
    <source>
        <dbReference type="PROSITE" id="PS00498"/>
    </source>
</evidence>
<dbReference type="Proteomes" id="UP000030651">
    <property type="component" value="Unassembled WGS sequence"/>
</dbReference>
<dbReference type="STRING" id="1229662.W3WRX0"/>
<dbReference type="EMBL" id="KI912118">
    <property type="protein sequence ID" value="ETS75571.1"/>
    <property type="molecule type" value="Genomic_DNA"/>
</dbReference>
<name>W3WRX0_PESFW</name>
<dbReference type="SUPFAM" id="SSF48056">
    <property type="entry name" value="Di-copper centre-containing domain"/>
    <property type="match status" value="1"/>
</dbReference>
<sequence length="341" mass="37073">MPRLLKLGTSLLGLSAAASASPHGLAKRDECETLRQVKAWTNFTSTEKSAYIDAALCLTTAEPTIGLGDSATVWQEMQYAHIGQVTWIHNVGQFLPWHRYFVTVHANFLRDLCGYEGPLAYWDESADAQLTDLTDAEIFQADAFGGDGVGSSKCIEDGPFVDTVLHPVNTTGSGGNSSATNGNTCIWRSLSLNSLDRSSYVNVETCLEKDTWEGAWNCIEGSPHGGGHGGVGGVMLNVANSPGDPLFFLHHSFIDLLWWRWQSADLDTRLTEISGINSQSQSSCDRQGLPCAGPEILDYDGDDGNQTTLNHVLWMMDLSPNVTVADVMNTNSSSVCLEYIW</sequence>
<gene>
    <name evidence="5" type="ORF">PFICI_12515</name>
</gene>
<dbReference type="InParanoid" id="W3WRX0"/>
<dbReference type="GO" id="GO:0016491">
    <property type="term" value="F:oxidoreductase activity"/>
    <property type="evidence" value="ECO:0007669"/>
    <property type="project" value="InterPro"/>
</dbReference>
<evidence type="ECO:0000313" key="5">
    <source>
        <dbReference type="EMBL" id="ETS75571.1"/>
    </source>
</evidence>
<evidence type="ECO:0000313" key="6">
    <source>
        <dbReference type="Proteomes" id="UP000030651"/>
    </source>
</evidence>
<dbReference type="RefSeq" id="XP_007839287.1">
    <property type="nucleotide sequence ID" value="XM_007841096.1"/>
</dbReference>
<evidence type="ECO:0000256" key="1">
    <source>
        <dbReference type="ARBA" id="ARBA00022723"/>
    </source>
</evidence>
<dbReference type="GeneID" id="19277528"/>
<dbReference type="KEGG" id="pfy:PFICI_12515"/>
<keyword evidence="1" id="KW-0479">Metal-binding</keyword>
<reference evidence="6" key="1">
    <citation type="journal article" date="2015" name="BMC Genomics">
        <title>Genomic and transcriptomic analysis of the endophytic fungus Pestalotiopsis fici reveals its lifestyle and high potential for synthesis of natural products.</title>
        <authorList>
            <person name="Wang X."/>
            <person name="Zhang X."/>
            <person name="Liu L."/>
            <person name="Xiang M."/>
            <person name="Wang W."/>
            <person name="Sun X."/>
            <person name="Che Y."/>
            <person name="Guo L."/>
            <person name="Liu G."/>
            <person name="Guo L."/>
            <person name="Wang C."/>
            <person name="Yin W.B."/>
            <person name="Stadler M."/>
            <person name="Zhang X."/>
            <person name="Liu X."/>
        </authorList>
    </citation>
    <scope>NUCLEOTIDE SEQUENCE [LARGE SCALE GENOMIC DNA]</scope>
    <source>
        <strain evidence="6">W106-1 / CGMCC3.15140</strain>
    </source>
</reference>
<dbReference type="PRINTS" id="PR00092">
    <property type="entry name" value="TYROSINASE"/>
</dbReference>
<keyword evidence="6" id="KW-1185">Reference proteome</keyword>
<keyword evidence="3" id="KW-0732">Signal</keyword>
<proteinExistence type="predicted"/>
<dbReference type="InterPro" id="IPR008922">
    <property type="entry name" value="Di-copper_centre_dom_sf"/>
</dbReference>